<evidence type="ECO:0000256" key="1">
    <source>
        <dbReference type="ARBA" id="ARBA00001974"/>
    </source>
</evidence>
<dbReference type="GO" id="GO:0006103">
    <property type="term" value="P:2-oxoglutarate metabolic process"/>
    <property type="evidence" value="ECO:0007669"/>
    <property type="project" value="TreeGrafter"/>
</dbReference>
<evidence type="ECO:0000313" key="10">
    <source>
        <dbReference type="EMBL" id="EUJ41690.1"/>
    </source>
</evidence>
<dbReference type="InterPro" id="IPR023753">
    <property type="entry name" value="FAD/NAD-binding_dom"/>
</dbReference>
<keyword evidence="7" id="KW-1015">Disulfide bond</keyword>
<evidence type="ECO:0000256" key="3">
    <source>
        <dbReference type="ARBA" id="ARBA00022630"/>
    </source>
</evidence>
<dbReference type="PANTHER" id="PTHR22912">
    <property type="entry name" value="DISULFIDE OXIDOREDUCTASE"/>
    <property type="match status" value="1"/>
</dbReference>
<evidence type="ECO:0000256" key="5">
    <source>
        <dbReference type="ARBA" id="ARBA00023002"/>
    </source>
</evidence>
<keyword evidence="3" id="KW-0285">Flavoprotein</keyword>
<dbReference type="GO" id="GO:0004148">
    <property type="term" value="F:dihydrolipoyl dehydrogenase (NADH) activity"/>
    <property type="evidence" value="ECO:0007669"/>
    <property type="project" value="UniProtKB-EC"/>
</dbReference>
<dbReference type="Pfam" id="PF07992">
    <property type="entry name" value="Pyr_redox_2"/>
    <property type="match status" value="1"/>
</dbReference>
<evidence type="ECO:0000259" key="9">
    <source>
        <dbReference type="Pfam" id="PF07992"/>
    </source>
</evidence>
<comment type="caution">
    <text evidence="10">The sequence shown here is derived from an EMBL/GenBank/DDBJ whole genome shotgun (WGS) entry which is preliminary data.</text>
</comment>
<comment type="similarity">
    <text evidence="2">Belongs to the class-I pyridine nucleotide-disulfide oxidoreductase family.</text>
</comment>
<dbReference type="EMBL" id="AODH01000009">
    <property type="protein sequence ID" value="EUJ41690.1"/>
    <property type="molecule type" value="Genomic_DNA"/>
</dbReference>
<keyword evidence="6" id="KW-0520">NAD</keyword>
<evidence type="ECO:0000256" key="8">
    <source>
        <dbReference type="ARBA" id="ARBA00023284"/>
    </source>
</evidence>
<keyword evidence="11" id="KW-1185">Reference proteome</keyword>
<evidence type="ECO:0000256" key="7">
    <source>
        <dbReference type="ARBA" id="ARBA00023157"/>
    </source>
</evidence>
<keyword evidence="5 10" id="KW-0560">Oxidoreductase</keyword>
<evidence type="ECO:0000313" key="11">
    <source>
        <dbReference type="Proteomes" id="UP000019243"/>
    </source>
</evidence>
<reference evidence="10 11" key="1">
    <citation type="submission" date="2012-12" db="EMBL/GenBank/DDBJ databases">
        <title>Novel taxa of Listeriaceae from agricultural environments in the United States.</title>
        <authorList>
            <person name="den Bakker H.C."/>
            <person name="Allred A."/>
            <person name="Warchocki S."/>
            <person name="Wright E.M."/>
            <person name="Burrell A."/>
            <person name="Nightingale K.K."/>
            <person name="Kephart D."/>
            <person name="Wiedmann M."/>
        </authorList>
    </citation>
    <scope>NUCLEOTIDE SEQUENCE [LARGE SCALE GENOMIC DNA]</scope>
    <source>
        <strain evidence="10 11">FSL F6-1037</strain>
    </source>
</reference>
<accession>W7CY64</accession>
<dbReference type="PANTHER" id="PTHR22912:SF217">
    <property type="entry name" value="DIHYDROLIPOYL DEHYDROGENASE"/>
    <property type="match status" value="1"/>
</dbReference>
<dbReference type="GO" id="GO:0050660">
    <property type="term" value="F:flavin adenine dinucleotide binding"/>
    <property type="evidence" value="ECO:0007669"/>
    <property type="project" value="TreeGrafter"/>
</dbReference>
<dbReference type="Gene3D" id="3.50.50.60">
    <property type="entry name" value="FAD/NAD(P)-binding domain"/>
    <property type="match status" value="1"/>
</dbReference>
<dbReference type="PATRIC" id="fig|1265861.3.peg.454"/>
<gene>
    <name evidence="10" type="ORF">BCAMP_02345</name>
</gene>
<dbReference type="InterPro" id="IPR036188">
    <property type="entry name" value="FAD/NAD-bd_sf"/>
</dbReference>
<keyword evidence="4" id="KW-0274">FAD</keyword>
<evidence type="ECO:0000256" key="6">
    <source>
        <dbReference type="ARBA" id="ARBA00023027"/>
    </source>
</evidence>
<dbReference type="EC" id="1.8.1.4" evidence="10"/>
<protein>
    <submittedName>
        <fullName evidence="10">Dihydrolipoamide dehydrogenase</fullName>
        <ecNumber evidence="10">1.8.1.4</ecNumber>
    </submittedName>
</protein>
<dbReference type="SUPFAM" id="SSF51905">
    <property type="entry name" value="FAD/NAD(P)-binding domain"/>
    <property type="match status" value="1"/>
</dbReference>
<dbReference type="PROSITE" id="PS00076">
    <property type="entry name" value="PYRIDINE_REDOX_1"/>
    <property type="match status" value="1"/>
</dbReference>
<dbReference type="STRING" id="1265861.BCAMP_02345"/>
<keyword evidence="8" id="KW-0676">Redox-active center</keyword>
<dbReference type="AlphaFoldDB" id="W7CY64"/>
<proteinExistence type="inferred from homology"/>
<dbReference type="InterPro" id="IPR012999">
    <property type="entry name" value="Pyr_OxRdtase_I_AS"/>
</dbReference>
<dbReference type="PRINTS" id="PR00411">
    <property type="entry name" value="PNDRDTASEI"/>
</dbReference>
<comment type="cofactor">
    <cofactor evidence="1">
        <name>FAD</name>
        <dbReference type="ChEBI" id="CHEBI:57692"/>
    </cofactor>
</comment>
<evidence type="ECO:0000256" key="4">
    <source>
        <dbReference type="ARBA" id="ARBA00022827"/>
    </source>
</evidence>
<evidence type="ECO:0000256" key="2">
    <source>
        <dbReference type="ARBA" id="ARBA00007532"/>
    </source>
</evidence>
<dbReference type="Proteomes" id="UP000019243">
    <property type="component" value="Unassembled WGS sequence"/>
</dbReference>
<dbReference type="InterPro" id="IPR050151">
    <property type="entry name" value="Class-I_Pyr_Nuc-Dis_Oxidored"/>
</dbReference>
<name>W7CY64_9LIST</name>
<organism evidence="10 11">
    <name type="scientific">Brochothrix campestris FSL F6-1037</name>
    <dbReference type="NCBI Taxonomy" id="1265861"/>
    <lineage>
        <taxon>Bacteria</taxon>
        <taxon>Bacillati</taxon>
        <taxon>Bacillota</taxon>
        <taxon>Bacilli</taxon>
        <taxon>Bacillales</taxon>
        <taxon>Listeriaceae</taxon>
        <taxon>Brochothrix</taxon>
    </lineage>
</organism>
<feature type="domain" description="FAD/NAD(P)-binding" evidence="9">
    <location>
        <begin position="5"/>
        <end position="119"/>
    </location>
</feature>
<sequence length="136" mass="14166">MANEYDVVVLGGGTGGYVAALEAAKKGQTVALVEQAKLGGTCLHRGCIPTKALLRSAEVLATVQQAAQFGVNAVGLAAAAIDFKQVQTRKQAVIDQLEAGIVYLIKKGKIDLFTGTGAILGPSIFFADGWDNFSRL</sequence>